<sequence length="262" mass="28176">MTSNDTLIVERREHVAEIVLNRPEQRNALNGPMCDALRAAAIELRTDESVHCVIVRANGAVFCAGADLKERKGMSIDDVRARRLKAFAAYDALEQIGKPCIALVEGPAVGSGGEIAMACDFIVATRDASFRTPEALWGTVGATQRLPRIVGKRLAKDMAYTGRALSAQEAQQVGLVSRIIPHDDALTLVRQMADDIAAAPALAMRLTRDCIDRGVETDPAGALAIEMLAIDTLLQTSDWKQSIASFGQTSETANQPRENGHA</sequence>
<dbReference type="PANTHER" id="PTHR11941">
    <property type="entry name" value="ENOYL-COA HYDRATASE-RELATED"/>
    <property type="match status" value="1"/>
</dbReference>
<keyword evidence="2" id="KW-0456">Lyase</keyword>
<keyword evidence="4" id="KW-1185">Reference proteome</keyword>
<dbReference type="OrthoDB" id="8524220at2"/>
<dbReference type="AlphaFoldDB" id="A0A158CYT3"/>
<accession>A0A158CYT3</accession>
<dbReference type="InterPro" id="IPR014748">
    <property type="entry name" value="Enoyl-CoA_hydra_C"/>
</dbReference>
<dbReference type="Gene3D" id="3.90.226.10">
    <property type="entry name" value="2-enoyl-CoA Hydratase, Chain A, domain 1"/>
    <property type="match status" value="1"/>
</dbReference>
<dbReference type="Pfam" id="PF00378">
    <property type="entry name" value="ECH_1"/>
    <property type="match status" value="1"/>
</dbReference>
<dbReference type="GO" id="GO:0006635">
    <property type="term" value="P:fatty acid beta-oxidation"/>
    <property type="evidence" value="ECO:0007669"/>
    <property type="project" value="TreeGrafter"/>
</dbReference>
<evidence type="ECO:0000313" key="4">
    <source>
        <dbReference type="Proteomes" id="UP000054851"/>
    </source>
</evidence>
<dbReference type="RefSeq" id="WP_061171229.1">
    <property type="nucleotide sequence ID" value="NZ_FCOA02000031.1"/>
</dbReference>
<proteinExistence type="inferred from homology"/>
<dbReference type="PANTHER" id="PTHR11941:SF171">
    <property type="entry name" value="SD19268P"/>
    <property type="match status" value="1"/>
</dbReference>
<dbReference type="Gene3D" id="1.10.12.10">
    <property type="entry name" value="Lyase 2-enoyl-coa Hydratase, Chain A, domain 2"/>
    <property type="match status" value="1"/>
</dbReference>
<name>A0A158CYT3_9BURK</name>
<dbReference type="EMBL" id="FCOA02000031">
    <property type="protein sequence ID" value="SAK87503.1"/>
    <property type="molecule type" value="Genomic_DNA"/>
</dbReference>
<dbReference type="Proteomes" id="UP000054851">
    <property type="component" value="Unassembled WGS sequence"/>
</dbReference>
<dbReference type="GO" id="GO:0016829">
    <property type="term" value="F:lyase activity"/>
    <property type="evidence" value="ECO:0007669"/>
    <property type="project" value="UniProtKB-KW"/>
</dbReference>
<gene>
    <name evidence="3" type="ORF">AWB79_06192</name>
</gene>
<dbReference type="InterPro" id="IPR029045">
    <property type="entry name" value="ClpP/crotonase-like_dom_sf"/>
</dbReference>
<dbReference type="CDD" id="cd06558">
    <property type="entry name" value="crotonase-like"/>
    <property type="match status" value="1"/>
</dbReference>
<protein>
    <submittedName>
        <fullName evidence="3">Short chain enoyl-CoA hydratase</fullName>
    </submittedName>
</protein>
<dbReference type="InterPro" id="IPR001753">
    <property type="entry name" value="Enoyl-CoA_hydra/iso"/>
</dbReference>
<reference evidence="3" key="1">
    <citation type="submission" date="2016-01" db="EMBL/GenBank/DDBJ databases">
        <authorList>
            <person name="Peeters C."/>
        </authorList>
    </citation>
    <scope>NUCLEOTIDE SEQUENCE</scope>
    <source>
        <strain evidence="3">LMG 29322</strain>
    </source>
</reference>
<evidence type="ECO:0000256" key="1">
    <source>
        <dbReference type="ARBA" id="ARBA00005254"/>
    </source>
</evidence>
<organism evidence="3 4">
    <name type="scientific">Caballeronia hypogeia</name>
    <dbReference type="NCBI Taxonomy" id="1777140"/>
    <lineage>
        <taxon>Bacteria</taxon>
        <taxon>Pseudomonadati</taxon>
        <taxon>Pseudomonadota</taxon>
        <taxon>Betaproteobacteria</taxon>
        <taxon>Burkholderiales</taxon>
        <taxon>Burkholderiaceae</taxon>
        <taxon>Caballeronia</taxon>
    </lineage>
</organism>
<evidence type="ECO:0000256" key="2">
    <source>
        <dbReference type="ARBA" id="ARBA00023239"/>
    </source>
</evidence>
<dbReference type="STRING" id="1777140.AWB79_06192"/>
<comment type="similarity">
    <text evidence="1">Belongs to the enoyl-CoA hydratase/isomerase family.</text>
</comment>
<evidence type="ECO:0000313" key="3">
    <source>
        <dbReference type="EMBL" id="SAK87503.1"/>
    </source>
</evidence>
<dbReference type="FunFam" id="3.90.226.10:FF:000009">
    <property type="entry name" value="Carnitinyl-CoA dehydratase"/>
    <property type="match status" value="1"/>
</dbReference>
<comment type="caution">
    <text evidence="3">The sequence shown here is derived from an EMBL/GenBank/DDBJ whole genome shotgun (WGS) entry which is preliminary data.</text>
</comment>
<dbReference type="SUPFAM" id="SSF52096">
    <property type="entry name" value="ClpP/crotonase"/>
    <property type="match status" value="1"/>
</dbReference>